<feature type="compositionally biased region" description="Basic and acidic residues" evidence="1">
    <location>
        <begin position="55"/>
        <end position="64"/>
    </location>
</feature>
<evidence type="ECO:0000313" key="3">
    <source>
        <dbReference type="Proteomes" id="UP001150942"/>
    </source>
</evidence>
<evidence type="ECO:0000256" key="1">
    <source>
        <dbReference type="SAM" id="MobiDB-lite"/>
    </source>
</evidence>
<comment type="caution">
    <text evidence="2">The sequence shown here is derived from an EMBL/GenBank/DDBJ whole genome shotgun (WGS) entry which is preliminary data.</text>
</comment>
<dbReference type="EMBL" id="JAPQKQ010000002">
    <property type="protein sequence ID" value="KAJ5207601.1"/>
    <property type="molecule type" value="Genomic_DNA"/>
</dbReference>
<organism evidence="2 3">
    <name type="scientific">Penicillium cf. viridicatum</name>
    <dbReference type="NCBI Taxonomy" id="2972119"/>
    <lineage>
        <taxon>Eukaryota</taxon>
        <taxon>Fungi</taxon>
        <taxon>Dikarya</taxon>
        <taxon>Ascomycota</taxon>
        <taxon>Pezizomycotina</taxon>
        <taxon>Eurotiomycetes</taxon>
        <taxon>Eurotiomycetidae</taxon>
        <taxon>Eurotiales</taxon>
        <taxon>Aspergillaceae</taxon>
        <taxon>Penicillium</taxon>
    </lineage>
</organism>
<reference evidence="2" key="1">
    <citation type="submission" date="2022-11" db="EMBL/GenBank/DDBJ databases">
        <authorList>
            <person name="Petersen C."/>
        </authorList>
    </citation>
    <scope>NUCLEOTIDE SEQUENCE</scope>
    <source>
        <strain evidence="2">IBT 20477</strain>
    </source>
</reference>
<keyword evidence="3" id="KW-1185">Reference proteome</keyword>
<sequence length="64" mass="6911">MIYSGLSGQCADPEDHGPSHSPAHLPHTHPLYSALTLGAQGDANQKRRHPPTHPGDTHRTIDRA</sequence>
<accession>A0A9W9MU93</accession>
<name>A0A9W9MU93_9EURO</name>
<gene>
    <name evidence="2" type="ORF">N7449_001980</name>
</gene>
<dbReference type="AlphaFoldDB" id="A0A9W9MU93"/>
<reference evidence="2" key="2">
    <citation type="journal article" date="2023" name="IMA Fungus">
        <title>Comparative genomic study of the Penicillium genus elucidates a diverse pangenome and 15 lateral gene transfer events.</title>
        <authorList>
            <person name="Petersen C."/>
            <person name="Sorensen T."/>
            <person name="Nielsen M.R."/>
            <person name="Sondergaard T.E."/>
            <person name="Sorensen J.L."/>
            <person name="Fitzpatrick D.A."/>
            <person name="Frisvad J.C."/>
            <person name="Nielsen K.L."/>
        </authorList>
    </citation>
    <scope>NUCLEOTIDE SEQUENCE</scope>
    <source>
        <strain evidence="2">IBT 20477</strain>
    </source>
</reference>
<evidence type="ECO:0000313" key="2">
    <source>
        <dbReference type="EMBL" id="KAJ5207601.1"/>
    </source>
</evidence>
<protein>
    <submittedName>
        <fullName evidence="2">Uncharacterized protein</fullName>
    </submittedName>
</protein>
<dbReference type="Proteomes" id="UP001150942">
    <property type="component" value="Unassembled WGS sequence"/>
</dbReference>
<proteinExistence type="predicted"/>
<feature type="region of interest" description="Disordered" evidence="1">
    <location>
        <begin position="1"/>
        <end position="64"/>
    </location>
</feature>